<evidence type="ECO:0000256" key="3">
    <source>
        <dbReference type="ARBA" id="ARBA00022448"/>
    </source>
</evidence>
<sequence length="362" mass="41330">MNTLLTQGAVFFQDSKNAVIFSSLIVFTLVIEEVFEAVVFRCPCENHLAYGLLFLLGPTFVLLVAGILLNPNTWWLCNVRRFKHQHDDADQNCPCKKSKQRFCRVLVLVIDILSKALISPTLWLILSFLQKTFFICAVFGPRIKTRNLEDTVVNVTGCGNFKPRSLNEEAELMAKSQTIGLVLSLSATFVTLCAFIGKCFFYRSKISLPNEKFYMRVEAMEAAKEFNKRAKQEAQKQGKKAVEEVFQEMENDQNNYLLLISKAARKLDKKYSNYYSSLQIKKEPRHTTEDQNENVIPRGVHCSFKDDYCRNTFFVVDGKINTTGRKAEIRATIESGDKEARRTHTQSGIARVCLRRAKSSVK</sequence>
<accession>A0A6P8I7B1</accession>
<dbReference type="PANTHER" id="PTHR32261">
    <property type="entry name" value="CALCIUM HOMEOSTASIS MODULATOR PROTEIN"/>
    <property type="match status" value="1"/>
</dbReference>
<reference evidence="11" key="1">
    <citation type="submission" date="2025-08" db="UniProtKB">
        <authorList>
            <consortium name="RefSeq"/>
        </authorList>
    </citation>
    <scope>IDENTIFICATION</scope>
    <source>
        <tissue evidence="11">Tentacle</tissue>
    </source>
</reference>
<dbReference type="PANTHER" id="PTHR32261:SF1">
    <property type="entry name" value="CALCIUM HOMEOSTASIS MODULATOR PROTEIN"/>
    <property type="match status" value="1"/>
</dbReference>
<feature type="transmembrane region" description="Helical" evidence="9">
    <location>
        <begin position="20"/>
        <end position="40"/>
    </location>
</feature>
<gene>
    <name evidence="11" type="primary">LOC116299886</name>
</gene>
<dbReference type="KEGG" id="aten:116299886"/>
<dbReference type="GO" id="GO:0005886">
    <property type="term" value="C:plasma membrane"/>
    <property type="evidence" value="ECO:0007669"/>
    <property type="project" value="TreeGrafter"/>
</dbReference>
<keyword evidence="10" id="KW-1185">Reference proteome</keyword>
<keyword evidence="6" id="KW-0406">Ion transport</keyword>
<dbReference type="FunCoup" id="A0A6P8I7B1">
    <property type="interactions" value="4"/>
</dbReference>
<dbReference type="InParanoid" id="A0A6P8I7B1"/>
<dbReference type="GO" id="GO:1904669">
    <property type="term" value="P:ATP export"/>
    <property type="evidence" value="ECO:0007669"/>
    <property type="project" value="UniProtKB-ARBA"/>
</dbReference>
<dbReference type="OrthoDB" id="5962981at2759"/>
<keyword evidence="3" id="KW-0813">Transport</keyword>
<comment type="subcellular location">
    <subcellularLocation>
        <location evidence="1">Membrane</location>
        <topology evidence="1">Multi-pass membrane protein</topology>
    </subcellularLocation>
</comment>
<evidence type="ECO:0000256" key="2">
    <source>
        <dbReference type="ARBA" id="ARBA00008497"/>
    </source>
</evidence>
<keyword evidence="4 9" id="KW-0812">Transmembrane</keyword>
<name>A0A6P8I7B1_ACTTE</name>
<feature type="transmembrane region" description="Helical" evidence="9">
    <location>
        <begin position="179"/>
        <end position="197"/>
    </location>
</feature>
<feature type="transmembrane region" description="Helical" evidence="9">
    <location>
        <begin position="47"/>
        <end position="69"/>
    </location>
</feature>
<dbReference type="Proteomes" id="UP000515163">
    <property type="component" value="Unplaced"/>
</dbReference>
<comment type="similarity">
    <text evidence="2">Belongs to the CALHM family.</text>
</comment>
<keyword evidence="8" id="KW-0407">Ion channel</keyword>
<dbReference type="RefSeq" id="XP_031564464.1">
    <property type="nucleotide sequence ID" value="XM_031708604.1"/>
</dbReference>
<proteinExistence type="inferred from homology"/>
<evidence type="ECO:0000256" key="6">
    <source>
        <dbReference type="ARBA" id="ARBA00023065"/>
    </source>
</evidence>
<keyword evidence="7 9" id="KW-0472">Membrane</keyword>
<evidence type="ECO:0000256" key="9">
    <source>
        <dbReference type="SAM" id="Phobius"/>
    </source>
</evidence>
<evidence type="ECO:0000313" key="11">
    <source>
        <dbReference type="RefSeq" id="XP_031564464.1"/>
    </source>
</evidence>
<evidence type="ECO:0000256" key="5">
    <source>
        <dbReference type="ARBA" id="ARBA00022989"/>
    </source>
</evidence>
<evidence type="ECO:0000256" key="4">
    <source>
        <dbReference type="ARBA" id="ARBA00022692"/>
    </source>
</evidence>
<dbReference type="Pfam" id="PF14798">
    <property type="entry name" value="Ca_hom_mod"/>
    <property type="match status" value="1"/>
</dbReference>
<dbReference type="GeneID" id="116299886"/>
<organism evidence="10 11">
    <name type="scientific">Actinia tenebrosa</name>
    <name type="common">Australian red waratah sea anemone</name>
    <dbReference type="NCBI Taxonomy" id="6105"/>
    <lineage>
        <taxon>Eukaryota</taxon>
        <taxon>Metazoa</taxon>
        <taxon>Cnidaria</taxon>
        <taxon>Anthozoa</taxon>
        <taxon>Hexacorallia</taxon>
        <taxon>Actiniaria</taxon>
        <taxon>Actiniidae</taxon>
        <taxon>Actinia</taxon>
    </lineage>
</organism>
<evidence type="ECO:0000256" key="1">
    <source>
        <dbReference type="ARBA" id="ARBA00004141"/>
    </source>
</evidence>
<dbReference type="GO" id="GO:0005261">
    <property type="term" value="F:monoatomic cation channel activity"/>
    <property type="evidence" value="ECO:0007669"/>
    <property type="project" value="TreeGrafter"/>
</dbReference>
<keyword evidence="5 9" id="KW-1133">Transmembrane helix</keyword>
<dbReference type="InterPro" id="IPR029569">
    <property type="entry name" value="CALHM"/>
</dbReference>
<evidence type="ECO:0000256" key="7">
    <source>
        <dbReference type="ARBA" id="ARBA00023136"/>
    </source>
</evidence>
<evidence type="ECO:0000313" key="10">
    <source>
        <dbReference type="Proteomes" id="UP000515163"/>
    </source>
</evidence>
<dbReference type="AlphaFoldDB" id="A0A6P8I7B1"/>
<protein>
    <submittedName>
        <fullName evidence="11">Calcium homeostasis modulator protein 5-like</fullName>
    </submittedName>
</protein>
<evidence type="ECO:0000256" key="8">
    <source>
        <dbReference type="ARBA" id="ARBA00023303"/>
    </source>
</evidence>